<name>A0AAF3EA67_9BILA</name>
<dbReference type="AlphaFoldDB" id="A0AAF3EA67"/>
<accession>A0AAF3EA67</accession>
<reference evidence="4" key="1">
    <citation type="submission" date="2024-02" db="UniProtKB">
        <authorList>
            <consortium name="WormBaseParasite"/>
        </authorList>
    </citation>
    <scope>IDENTIFICATION</scope>
</reference>
<evidence type="ECO:0000313" key="4">
    <source>
        <dbReference type="WBParaSite" id="MBELARI_LOCUS10812"/>
    </source>
</evidence>
<feature type="compositionally biased region" description="Basic and acidic residues" evidence="1">
    <location>
        <begin position="92"/>
        <end position="102"/>
    </location>
</feature>
<feature type="region of interest" description="Disordered" evidence="1">
    <location>
        <begin position="62"/>
        <end position="159"/>
    </location>
</feature>
<protein>
    <submittedName>
        <fullName evidence="4">Uncharacterized protein</fullName>
    </submittedName>
</protein>
<evidence type="ECO:0000256" key="2">
    <source>
        <dbReference type="SAM" id="SignalP"/>
    </source>
</evidence>
<dbReference type="Proteomes" id="UP000887575">
    <property type="component" value="Unassembled WGS sequence"/>
</dbReference>
<proteinExistence type="predicted"/>
<feature type="compositionally biased region" description="Basic residues" evidence="1">
    <location>
        <begin position="103"/>
        <end position="124"/>
    </location>
</feature>
<evidence type="ECO:0000256" key="1">
    <source>
        <dbReference type="SAM" id="MobiDB-lite"/>
    </source>
</evidence>
<feature type="chain" id="PRO_5041954525" evidence="2">
    <location>
        <begin position="21"/>
        <end position="159"/>
    </location>
</feature>
<evidence type="ECO:0000313" key="3">
    <source>
        <dbReference type="Proteomes" id="UP000887575"/>
    </source>
</evidence>
<organism evidence="3 4">
    <name type="scientific">Mesorhabditis belari</name>
    <dbReference type="NCBI Taxonomy" id="2138241"/>
    <lineage>
        <taxon>Eukaryota</taxon>
        <taxon>Metazoa</taxon>
        <taxon>Ecdysozoa</taxon>
        <taxon>Nematoda</taxon>
        <taxon>Chromadorea</taxon>
        <taxon>Rhabditida</taxon>
        <taxon>Rhabditina</taxon>
        <taxon>Rhabditomorpha</taxon>
        <taxon>Rhabditoidea</taxon>
        <taxon>Rhabditidae</taxon>
        <taxon>Mesorhabditinae</taxon>
        <taxon>Mesorhabditis</taxon>
    </lineage>
</organism>
<keyword evidence="3" id="KW-1185">Reference proteome</keyword>
<dbReference type="WBParaSite" id="MBELARI_LOCUS10812">
    <property type="protein sequence ID" value="MBELARI_LOCUS10812"/>
    <property type="gene ID" value="MBELARI_LOCUS10812"/>
</dbReference>
<keyword evidence="2" id="KW-0732">Signal</keyword>
<feature type="signal peptide" evidence="2">
    <location>
        <begin position="1"/>
        <end position="20"/>
    </location>
</feature>
<sequence>MSKLLLLFIFSVFFVITLKAEKNCDKEDKDDEKKVLKLTSPARIKEVIVTANAPRPRRIYVHAQKPRVPVPTSGGVQEKKREPKKVAGGHVLPRDHRIAQKEGKRRKIRVTKHRFHHSKAHQNKGIKATVNRPSRDVAHAVNGPLVSHGHGPHGGPYTP</sequence>